<evidence type="ECO:0000259" key="8">
    <source>
        <dbReference type="PROSITE" id="PS52035"/>
    </source>
</evidence>
<evidence type="ECO:0000256" key="1">
    <source>
        <dbReference type="ARBA" id="ARBA00001947"/>
    </source>
</evidence>
<name>G8R0G0_OWEHD</name>
<evidence type="ECO:0000256" key="6">
    <source>
        <dbReference type="ARBA" id="ARBA00023049"/>
    </source>
</evidence>
<proteinExistence type="inferred from homology"/>
<dbReference type="SMART" id="SM00631">
    <property type="entry name" value="Zn_pept"/>
    <property type="match status" value="1"/>
</dbReference>
<dbReference type="eggNOG" id="COG2866">
    <property type="taxonomic scope" value="Bacteria"/>
</dbReference>
<keyword evidence="3" id="KW-0645">Protease</keyword>
<dbReference type="RefSeq" id="WP_014200981.1">
    <property type="nucleotide sequence ID" value="NC_016599.1"/>
</dbReference>
<accession>G8R0G0</accession>
<dbReference type="GO" id="GO:0004181">
    <property type="term" value="F:metallocarboxypeptidase activity"/>
    <property type="evidence" value="ECO:0007669"/>
    <property type="project" value="InterPro"/>
</dbReference>
<evidence type="ECO:0000256" key="2">
    <source>
        <dbReference type="ARBA" id="ARBA00005988"/>
    </source>
</evidence>
<gene>
    <name evidence="9" type="ordered locus">Oweho_0605</name>
</gene>
<dbReference type="GO" id="GO:0008270">
    <property type="term" value="F:zinc ion binding"/>
    <property type="evidence" value="ECO:0007669"/>
    <property type="project" value="InterPro"/>
</dbReference>
<dbReference type="HOGENOM" id="CLU_042010_0_0_10"/>
<comment type="caution">
    <text evidence="7">Lacks conserved residue(s) required for the propagation of feature annotation.</text>
</comment>
<dbReference type="SUPFAM" id="SSF53187">
    <property type="entry name" value="Zn-dependent exopeptidases"/>
    <property type="match status" value="1"/>
</dbReference>
<protein>
    <submittedName>
        <fullName evidence="9">Putative carboxypeptidase</fullName>
    </submittedName>
</protein>
<dbReference type="InterPro" id="IPR000834">
    <property type="entry name" value="Peptidase_M14"/>
</dbReference>
<keyword evidence="5" id="KW-0862">Zinc</keyword>
<dbReference type="STRING" id="926562.Oweho_0605"/>
<reference evidence="9 10" key="1">
    <citation type="journal article" date="2012" name="Stand. Genomic Sci.">
        <title>Genome sequence of the orange-pigmented seawater bacterium Owenweeksia hongkongensis type strain (UST20020801(T)).</title>
        <authorList>
            <person name="Riedel T."/>
            <person name="Held B."/>
            <person name="Nolan M."/>
            <person name="Lucas S."/>
            <person name="Lapidus A."/>
            <person name="Tice H."/>
            <person name="Del Rio T.G."/>
            <person name="Cheng J.F."/>
            <person name="Han C."/>
            <person name="Tapia R."/>
            <person name="Goodwin L.A."/>
            <person name="Pitluck S."/>
            <person name="Liolios K."/>
            <person name="Mavromatis K."/>
            <person name="Pagani I."/>
            <person name="Ivanova N."/>
            <person name="Mikhailova N."/>
            <person name="Pati A."/>
            <person name="Chen A."/>
            <person name="Palaniappan K."/>
            <person name="Rohde M."/>
            <person name="Tindall B.J."/>
            <person name="Detter J.C."/>
            <person name="Goker M."/>
            <person name="Woyke T."/>
            <person name="Bristow J."/>
            <person name="Eisen J.A."/>
            <person name="Markowitz V."/>
            <person name="Hugenholtz P."/>
            <person name="Klenk H.P."/>
            <person name="Kyrpides N.C."/>
        </authorList>
    </citation>
    <scope>NUCLEOTIDE SEQUENCE</scope>
    <source>
        <strain evidence="10">DSM 17368 / JCM 12287 / NRRL B-23963</strain>
    </source>
</reference>
<dbReference type="GO" id="GO:0006508">
    <property type="term" value="P:proteolysis"/>
    <property type="evidence" value="ECO:0007669"/>
    <property type="project" value="UniProtKB-KW"/>
</dbReference>
<keyword evidence="6" id="KW-0482">Metalloprotease</keyword>
<evidence type="ECO:0000256" key="4">
    <source>
        <dbReference type="ARBA" id="ARBA00022801"/>
    </source>
</evidence>
<dbReference type="PROSITE" id="PS52035">
    <property type="entry name" value="PEPTIDASE_M14"/>
    <property type="match status" value="1"/>
</dbReference>
<comment type="cofactor">
    <cofactor evidence="1">
        <name>Zn(2+)</name>
        <dbReference type="ChEBI" id="CHEBI:29105"/>
    </cofactor>
</comment>
<sequence>MASTYFESRDYGQFIEQDFRHRWLRPSFLYDKLKKYEGHNLEIGEAGKSIEGRPIYKLKYGSGKTKVVLWTQMHGNEPTATMALIDFLNFLTKSDTYDSLRKILFDNLEITMIPMLNPDGAERFTRRNALDIDPNRDAASLAMPELKILTDWVEENKPEWAFNLHDQRNIFTVGTSDKSATISFLAASADLEKTMTPTREKSMNLISELATVVEAHLPGHVGKYSDEFYPRALGEYFHKSKIPCVLIESGAYANDEFRDNARKMNFLCLVEGLAKIANNDIPADAIEKYKAIPENSMNMLDVIIRDSTLNYKGQSLKADIGLLYKELPNFETNQLERKLYVQDIGDLQFHFAFKDLAGGHIDCSKSRPEFEKVANFEIIKEDGSIIQLAKGEMS</sequence>
<dbReference type="Gene3D" id="3.40.630.10">
    <property type="entry name" value="Zn peptidases"/>
    <property type="match status" value="1"/>
</dbReference>
<dbReference type="EMBL" id="CP003156">
    <property type="protein sequence ID" value="AEV31620.1"/>
    <property type="molecule type" value="Genomic_DNA"/>
</dbReference>
<evidence type="ECO:0000313" key="9">
    <source>
        <dbReference type="EMBL" id="AEV31620.1"/>
    </source>
</evidence>
<organism evidence="9 10">
    <name type="scientific">Owenweeksia hongkongensis (strain DSM 17368 / CIP 108786 / JCM 12287 / NRRL B-23963 / UST20020801)</name>
    <dbReference type="NCBI Taxonomy" id="926562"/>
    <lineage>
        <taxon>Bacteria</taxon>
        <taxon>Pseudomonadati</taxon>
        <taxon>Bacteroidota</taxon>
        <taxon>Flavobacteriia</taxon>
        <taxon>Flavobacteriales</taxon>
        <taxon>Owenweeksiaceae</taxon>
        <taxon>Owenweeksia</taxon>
    </lineage>
</organism>
<keyword evidence="4" id="KW-0378">Hydrolase</keyword>
<dbReference type="Pfam" id="PF00246">
    <property type="entry name" value="Peptidase_M14"/>
    <property type="match status" value="1"/>
</dbReference>
<comment type="similarity">
    <text evidence="2 7">Belongs to the peptidase M14 family.</text>
</comment>
<evidence type="ECO:0000256" key="7">
    <source>
        <dbReference type="PROSITE-ProRule" id="PRU01379"/>
    </source>
</evidence>
<evidence type="ECO:0000313" key="10">
    <source>
        <dbReference type="Proteomes" id="UP000005631"/>
    </source>
</evidence>
<dbReference type="KEGG" id="oho:Oweho_0605"/>
<dbReference type="PANTHER" id="PTHR11705:SF143">
    <property type="entry name" value="SLL0236 PROTEIN"/>
    <property type="match status" value="1"/>
</dbReference>
<keyword evidence="9" id="KW-0121">Carboxypeptidase</keyword>
<feature type="domain" description="Peptidase M14" evidence="8">
    <location>
        <begin position="7"/>
        <end position="394"/>
    </location>
</feature>
<dbReference type="AlphaFoldDB" id="G8R0G0"/>
<dbReference type="GO" id="GO:0005615">
    <property type="term" value="C:extracellular space"/>
    <property type="evidence" value="ECO:0007669"/>
    <property type="project" value="TreeGrafter"/>
</dbReference>
<keyword evidence="10" id="KW-1185">Reference proteome</keyword>
<dbReference type="PANTHER" id="PTHR11705">
    <property type="entry name" value="PROTEASE FAMILY M14 CARBOXYPEPTIDASE A,B"/>
    <property type="match status" value="1"/>
</dbReference>
<evidence type="ECO:0000256" key="3">
    <source>
        <dbReference type="ARBA" id="ARBA00022670"/>
    </source>
</evidence>
<dbReference type="Proteomes" id="UP000005631">
    <property type="component" value="Chromosome"/>
</dbReference>
<evidence type="ECO:0000256" key="5">
    <source>
        <dbReference type="ARBA" id="ARBA00022833"/>
    </source>
</evidence>